<dbReference type="PANTHER" id="PTHR11851:SF49">
    <property type="entry name" value="MITOCHONDRIAL-PROCESSING PEPTIDASE SUBUNIT ALPHA"/>
    <property type="match status" value="1"/>
</dbReference>
<dbReference type="InterPro" id="IPR001431">
    <property type="entry name" value="Pept_M16_Zn_BS"/>
</dbReference>
<dbReference type="Gene3D" id="3.30.830.10">
    <property type="entry name" value="Metalloenzyme, LuxS/M16 peptidase-like"/>
    <property type="match status" value="2"/>
</dbReference>
<sequence>MSKISPAVEFPASILTLANGLTVVHQNIPATSVVVVDVWVRAGAIAEPLTWSGMAHFLEHMIFKGTDRLAPGVFDQTIENRGGVSNAATSHDYAHFFITTASEHLEATLPSLAELLLNASIPDSEFVREREVVLEELRQAYDNPDWLGFQALVESVYQQHPYGRSVLGTEATLLPRSPAEMRCFHRAHYQPENMTVVIVGDVSQSQALDLVSRNFQGFASPLDCPRIQPLVEPPISEIRRQRLQLPRIEQARLMMAWVGPGVDQLPSAYGLDLLSVLLAEGRSSRLVRQLREERGLVEAVSSSFSLQQESSLFTITTWLEPQYLDRVEALIGDCLSELQTVPVCEAELSRCQRLLCNDYAFSTETPAQLAGLYGYYSTIAQATTAIAYPQCIQALQTEDLLRLANQYLSPCSYAATILEPN</sequence>
<organism evidence="5 6">
    <name type="scientific">Neosynechococcus sphagnicola sy1</name>
    <dbReference type="NCBI Taxonomy" id="1497020"/>
    <lineage>
        <taxon>Bacteria</taxon>
        <taxon>Bacillati</taxon>
        <taxon>Cyanobacteriota</taxon>
        <taxon>Cyanophyceae</taxon>
        <taxon>Neosynechococcales</taxon>
        <taxon>Neosynechococcaceae</taxon>
        <taxon>Neosynechococcus</taxon>
    </lineage>
</organism>
<dbReference type="OrthoDB" id="9811314at2"/>
<evidence type="ECO:0000256" key="2">
    <source>
        <dbReference type="RuleBase" id="RU004447"/>
    </source>
</evidence>
<feature type="domain" description="Peptidase M16 N-terminal" evidence="3">
    <location>
        <begin position="23"/>
        <end position="169"/>
    </location>
</feature>
<evidence type="ECO:0000256" key="1">
    <source>
        <dbReference type="ARBA" id="ARBA00007261"/>
    </source>
</evidence>
<dbReference type="PROSITE" id="PS00143">
    <property type="entry name" value="INSULINASE"/>
    <property type="match status" value="1"/>
</dbReference>
<name>A0A098TN38_9CYAN</name>
<comment type="caution">
    <text evidence="5">The sequence shown here is derived from an EMBL/GenBank/DDBJ whole genome shotgun (WGS) entry which is preliminary data.</text>
</comment>
<dbReference type="InterPro" id="IPR011249">
    <property type="entry name" value="Metalloenz_LuxS/M16"/>
</dbReference>
<feature type="domain" description="Peptidase M16 C-terminal" evidence="4">
    <location>
        <begin position="178"/>
        <end position="354"/>
    </location>
</feature>
<dbReference type="RefSeq" id="WP_036530953.1">
    <property type="nucleotide sequence ID" value="NZ_JJML01000004.1"/>
</dbReference>
<dbReference type="InterPro" id="IPR050361">
    <property type="entry name" value="MPP/UQCRC_Complex"/>
</dbReference>
<evidence type="ECO:0000313" key="6">
    <source>
        <dbReference type="Proteomes" id="UP000030170"/>
    </source>
</evidence>
<dbReference type="InterPro" id="IPR011765">
    <property type="entry name" value="Pept_M16_N"/>
</dbReference>
<evidence type="ECO:0000313" key="5">
    <source>
        <dbReference type="EMBL" id="KGF73709.1"/>
    </source>
</evidence>
<keyword evidence="6" id="KW-1185">Reference proteome</keyword>
<comment type="similarity">
    <text evidence="1 2">Belongs to the peptidase M16 family.</text>
</comment>
<dbReference type="PANTHER" id="PTHR11851">
    <property type="entry name" value="METALLOPROTEASE"/>
    <property type="match status" value="1"/>
</dbReference>
<reference evidence="5 6" key="1">
    <citation type="journal article" date="2014" name="Mol. Ecol.">
        <title>Evolution of Synechococcus.</title>
        <authorList>
            <person name="Dvorak P."/>
            <person name="Casamatta D."/>
            <person name="Hasler P."/>
            <person name="Poulickova A."/>
            <person name="Ondrej V."/>
            <person name="Sanges R."/>
        </authorList>
    </citation>
    <scope>NUCLEOTIDE SEQUENCE [LARGE SCALE GENOMIC DNA]</scope>
    <source>
        <strain evidence="5 6">CAUP A 1101</strain>
    </source>
</reference>
<dbReference type="GO" id="GO:0046872">
    <property type="term" value="F:metal ion binding"/>
    <property type="evidence" value="ECO:0007669"/>
    <property type="project" value="InterPro"/>
</dbReference>
<dbReference type="EMBL" id="JJML01000004">
    <property type="protein sequence ID" value="KGF73709.1"/>
    <property type="molecule type" value="Genomic_DNA"/>
</dbReference>
<dbReference type="AlphaFoldDB" id="A0A098TN38"/>
<dbReference type="Proteomes" id="UP000030170">
    <property type="component" value="Unassembled WGS sequence"/>
</dbReference>
<dbReference type="InterPro" id="IPR007863">
    <property type="entry name" value="Peptidase_M16_C"/>
</dbReference>
<proteinExistence type="inferred from homology"/>
<dbReference type="GO" id="GO:0004222">
    <property type="term" value="F:metalloendopeptidase activity"/>
    <property type="evidence" value="ECO:0007669"/>
    <property type="project" value="InterPro"/>
</dbReference>
<dbReference type="Pfam" id="PF05193">
    <property type="entry name" value="Peptidase_M16_C"/>
    <property type="match status" value="1"/>
</dbReference>
<dbReference type="SUPFAM" id="SSF63411">
    <property type="entry name" value="LuxS/MPP-like metallohydrolase"/>
    <property type="match status" value="2"/>
</dbReference>
<dbReference type="GO" id="GO:0006508">
    <property type="term" value="P:proteolysis"/>
    <property type="evidence" value="ECO:0007669"/>
    <property type="project" value="InterPro"/>
</dbReference>
<evidence type="ECO:0000259" key="3">
    <source>
        <dbReference type="Pfam" id="PF00675"/>
    </source>
</evidence>
<gene>
    <name evidence="5" type="ORF">DO97_12895</name>
</gene>
<evidence type="ECO:0000259" key="4">
    <source>
        <dbReference type="Pfam" id="PF05193"/>
    </source>
</evidence>
<dbReference type="Pfam" id="PF00675">
    <property type="entry name" value="Peptidase_M16"/>
    <property type="match status" value="1"/>
</dbReference>
<protein>
    <submittedName>
        <fullName evidence="5">Peptidase M16</fullName>
    </submittedName>
</protein>
<accession>A0A098TN38</accession>
<dbReference type="STRING" id="1497020.DO97_12895"/>